<evidence type="ECO:0008006" key="8">
    <source>
        <dbReference type="Google" id="ProtNLM"/>
    </source>
</evidence>
<protein>
    <recommendedName>
        <fullName evidence="8">Type II toxin-antitoxin system HipA family toxin</fullName>
    </recommendedName>
</protein>
<feature type="domain" description="HipA N-terminal subdomain 1" evidence="5">
    <location>
        <begin position="14"/>
        <end position="105"/>
    </location>
</feature>
<comment type="caution">
    <text evidence="6">The sequence shown here is derived from an EMBL/GenBank/DDBJ whole genome shotgun (WGS) entry which is preliminary data.</text>
</comment>
<name>A0ABX0IJ82_9ACTN</name>
<evidence type="ECO:0000256" key="1">
    <source>
        <dbReference type="ARBA" id="ARBA00010164"/>
    </source>
</evidence>
<dbReference type="Proteomes" id="UP000636394">
    <property type="component" value="Unassembled WGS sequence"/>
</dbReference>
<dbReference type="PANTHER" id="PTHR37419:SF1">
    <property type="entry name" value="SERINE_THREONINE-PROTEIN KINASE TOXIN HIPA"/>
    <property type="match status" value="1"/>
</dbReference>
<feature type="domain" description="HipA-like C-terminal" evidence="4">
    <location>
        <begin position="146"/>
        <end position="392"/>
    </location>
</feature>
<dbReference type="NCBIfam" id="TIGR03071">
    <property type="entry name" value="couple_hipA"/>
    <property type="match status" value="1"/>
</dbReference>
<keyword evidence="3" id="KW-0418">Kinase</keyword>
<dbReference type="RefSeq" id="WP_166338434.1">
    <property type="nucleotide sequence ID" value="NZ_WPCR01000002.1"/>
</dbReference>
<evidence type="ECO:0000256" key="3">
    <source>
        <dbReference type="ARBA" id="ARBA00022777"/>
    </source>
</evidence>
<keyword evidence="2" id="KW-0808">Transferase</keyword>
<evidence type="ECO:0000259" key="5">
    <source>
        <dbReference type="Pfam" id="PF13657"/>
    </source>
</evidence>
<organism evidence="6 7">
    <name type="scientific">Xiamenia xianingshaonis</name>
    <dbReference type="NCBI Taxonomy" id="2682776"/>
    <lineage>
        <taxon>Bacteria</taxon>
        <taxon>Bacillati</taxon>
        <taxon>Actinomycetota</taxon>
        <taxon>Coriobacteriia</taxon>
        <taxon>Eggerthellales</taxon>
        <taxon>Eggerthellaceae</taxon>
        <taxon>Xiamenia</taxon>
    </lineage>
</organism>
<dbReference type="Pfam" id="PF07804">
    <property type="entry name" value="HipA_C"/>
    <property type="match status" value="1"/>
</dbReference>
<evidence type="ECO:0000313" key="6">
    <source>
        <dbReference type="EMBL" id="NHM13515.1"/>
    </source>
</evidence>
<dbReference type="InterPro" id="IPR012893">
    <property type="entry name" value="HipA-like_C"/>
</dbReference>
<dbReference type="InterPro" id="IPR017508">
    <property type="entry name" value="HipA_N1"/>
</dbReference>
<comment type="similarity">
    <text evidence="1">Belongs to the HipA Ser/Thr kinase family.</text>
</comment>
<dbReference type="PANTHER" id="PTHR37419">
    <property type="entry name" value="SERINE/THREONINE-PROTEIN KINASE TOXIN HIPA"/>
    <property type="match status" value="1"/>
</dbReference>
<gene>
    <name evidence="6" type="ORF">GMI68_01800</name>
</gene>
<accession>A0ABX0IJ82</accession>
<keyword evidence="7" id="KW-1185">Reference proteome</keyword>
<sequence>MRLSVFGEIDGERVSVGVLETLPQREEQFSYARSFIDRFPDRPLSVRLPVRQEPFTARQSRPFFQNLLPEGAALAAVAKALEVKRTSYTKILNALGNECIGAVVVMSEEDEPKARRDYLPISYERLGAAMAEGAGGMARLQEKAKLSLAGAQSKMGFCIDPEKPSDLFMPQGTAASTHVAKTSDRRFAQLSENEHYCLTVAKASGMKTAKSTIALVDGQPVFMTERFDRVVSADVDELPSGTFRRVLRRHQEDFCQVLGKLPERKYEQPGQHYARDVCATLASRSEDPLADASQFVRSLIVNAILGNCDGHLKNYTAVRGTNWKGFALAPAYDIASTVVYDGLDRHMAMRIGSTNRVDDVSRDDFMMLAEELSMSKRTMMRLVDECCEGVAQAKDASLKDLEATLGRPLEKLREASRFAQRQIDRLGF</sequence>
<evidence type="ECO:0000256" key="2">
    <source>
        <dbReference type="ARBA" id="ARBA00022679"/>
    </source>
</evidence>
<reference evidence="6 7" key="1">
    <citation type="submission" date="2019-11" db="EMBL/GenBank/DDBJ databases">
        <title>Eggerthellaceae novel genus isolated from the rectal contents of marmort.</title>
        <authorList>
            <person name="Zhang G."/>
        </authorList>
    </citation>
    <scope>NUCLEOTIDE SEQUENCE [LARGE SCALE GENOMIC DNA]</scope>
    <source>
        <strain evidence="7">zg-886</strain>
    </source>
</reference>
<evidence type="ECO:0000259" key="4">
    <source>
        <dbReference type="Pfam" id="PF07804"/>
    </source>
</evidence>
<dbReference type="Gene3D" id="1.10.1070.20">
    <property type="match status" value="1"/>
</dbReference>
<evidence type="ECO:0000313" key="7">
    <source>
        <dbReference type="Proteomes" id="UP000636394"/>
    </source>
</evidence>
<dbReference type="InterPro" id="IPR052028">
    <property type="entry name" value="HipA_Ser/Thr_kinase"/>
</dbReference>
<dbReference type="Pfam" id="PF13657">
    <property type="entry name" value="Couple_hipA"/>
    <property type="match status" value="1"/>
</dbReference>
<dbReference type="EMBL" id="WPCR01000002">
    <property type="protein sequence ID" value="NHM13515.1"/>
    <property type="molecule type" value="Genomic_DNA"/>
</dbReference>
<proteinExistence type="inferred from homology"/>